<evidence type="ECO:0000259" key="1">
    <source>
        <dbReference type="PROSITE" id="PS50969"/>
    </source>
</evidence>
<dbReference type="InterPro" id="IPR036412">
    <property type="entry name" value="HAD-like_sf"/>
</dbReference>
<dbReference type="PROSITE" id="PS50969">
    <property type="entry name" value="FCP1"/>
    <property type="match status" value="1"/>
</dbReference>
<dbReference type="AlphaFoldDB" id="A0A6C0KEF0"/>
<dbReference type="SMART" id="SM00577">
    <property type="entry name" value="CPDc"/>
    <property type="match status" value="1"/>
</dbReference>
<protein>
    <recommendedName>
        <fullName evidence="1">FCP1 homology domain-containing protein</fullName>
    </recommendedName>
</protein>
<evidence type="ECO:0000313" key="2">
    <source>
        <dbReference type="EMBL" id="QHU15723.1"/>
    </source>
</evidence>
<dbReference type="EMBL" id="MN740867">
    <property type="protein sequence ID" value="QHU15723.1"/>
    <property type="molecule type" value="Genomic_DNA"/>
</dbReference>
<sequence>MDNRKNINVVLDLDNTCIYSHEARKLKQQSNSISKYAHHIMDDDYVVCERPGLVPFLDWLFENFNVMIWSAASPDYVDFIAKNIIEKRGKVEHIFNSEQCDESEKKYKKSIKMLRLLWDVKDLKGYGPYNTIIIDDLKYVTDPQPHNSIQIKRFVANQKGTHDSSLENVKQKLIDIKNRFDNTPNKKPSYQLI</sequence>
<feature type="domain" description="FCP1 homology" evidence="1">
    <location>
        <begin position="2"/>
        <end position="176"/>
    </location>
</feature>
<dbReference type="InterPro" id="IPR004274">
    <property type="entry name" value="FCP1_dom"/>
</dbReference>
<dbReference type="SUPFAM" id="SSF56784">
    <property type="entry name" value="HAD-like"/>
    <property type="match status" value="1"/>
</dbReference>
<dbReference type="PANTHER" id="PTHR12210">
    <property type="entry name" value="DULLARD PROTEIN PHOSPHATASE"/>
    <property type="match status" value="1"/>
</dbReference>
<dbReference type="Pfam" id="PF03031">
    <property type="entry name" value="NIF"/>
    <property type="match status" value="1"/>
</dbReference>
<dbReference type="Gene3D" id="3.40.50.1000">
    <property type="entry name" value="HAD superfamily/HAD-like"/>
    <property type="match status" value="1"/>
</dbReference>
<name>A0A6C0KEF0_9ZZZZ</name>
<accession>A0A6C0KEF0</accession>
<organism evidence="2">
    <name type="scientific">viral metagenome</name>
    <dbReference type="NCBI Taxonomy" id="1070528"/>
    <lineage>
        <taxon>unclassified sequences</taxon>
        <taxon>metagenomes</taxon>
        <taxon>organismal metagenomes</taxon>
    </lineage>
</organism>
<dbReference type="InterPro" id="IPR050365">
    <property type="entry name" value="TIM50"/>
</dbReference>
<reference evidence="2" key="1">
    <citation type="journal article" date="2020" name="Nature">
        <title>Giant virus diversity and host interactions through global metagenomics.</title>
        <authorList>
            <person name="Schulz F."/>
            <person name="Roux S."/>
            <person name="Paez-Espino D."/>
            <person name="Jungbluth S."/>
            <person name="Walsh D.A."/>
            <person name="Denef V.J."/>
            <person name="McMahon K.D."/>
            <person name="Konstantinidis K.T."/>
            <person name="Eloe-Fadrosh E.A."/>
            <person name="Kyrpides N.C."/>
            <person name="Woyke T."/>
        </authorList>
    </citation>
    <scope>NUCLEOTIDE SEQUENCE</scope>
    <source>
        <strain evidence="2">GVMAG-S-3300010158-109</strain>
    </source>
</reference>
<proteinExistence type="predicted"/>
<dbReference type="InterPro" id="IPR023214">
    <property type="entry name" value="HAD_sf"/>
</dbReference>